<name>A0A0A8YI11_ARUDO</name>
<reference evidence="2" key="1">
    <citation type="submission" date="2014-09" db="EMBL/GenBank/DDBJ databases">
        <authorList>
            <person name="Magalhaes I.L.F."/>
            <person name="Oliveira U."/>
            <person name="Santos F.R."/>
            <person name="Vidigal T.H.D.A."/>
            <person name="Brescovit A.D."/>
            <person name="Santos A.J."/>
        </authorList>
    </citation>
    <scope>NUCLEOTIDE SEQUENCE</scope>
    <source>
        <tissue evidence="2">Shoot tissue taken approximately 20 cm above the soil surface</tissue>
    </source>
</reference>
<organism evidence="2">
    <name type="scientific">Arundo donax</name>
    <name type="common">Giant reed</name>
    <name type="synonym">Donax arundinaceus</name>
    <dbReference type="NCBI Taxonomy" id="35708"/>
    <lineage>
        <taxon>Eukaryota</taxon>
        <taxon>Viridiplantae</taxon>
        <taxon>Streptophyta</taxon>
        <taxon>Embryophyta</taxon>
        <taxon>Tracheophyta</taxon>
        <taxon>Spermatophyta</taxon>
        <taxon>Magnoliopsida</taxon>
        <taxon>Liliopsida</taxon>
        <taxon>Poales</taxon>
        <taxon>Poaceae</taxon>
        <taxon>PACMAD clade</taxon>
        <taxon>Arundinoideae</taxon>
        <taxon>Arundineae</taxon>
        <taxon>Arundo</taxon>
    </lineage>
</organism>
<feature type="region of interest" description="Disordered" evidence="1">
    <location>
        <begin position="1"/>
        <end position="25"/>
    </location>
</feature>
<evidence type="ECO:0000313" key="2">
    <source>
        <dbReference type="EMBL" id="JAD22557.1"/>
    </source>
</evidence>
<protein>
    <submittedName>
        <fullName evidence="2">Uncharacterized protein</fullName>
    </submittedName>
</protein>
<proteinExistence type="predicted"/>
<sequence length="25" mass="2910">MPSIKDSNKTFQGRGQQGRVKRIDY</sequence>
<dbReference type="AlphaFoldDB" id="A0A0A8YI11"/>
<evidence type="ECO:0000256" key="1">
    <source>
        <dbReference type="SAM" id="MobiDB-lite"/>
    </source>
</evidence>
<accession>A0A0A8YI11</accession>
<dbReference type="EMBL" id="GBRH01275338">
    <property type="protein sequence ID" value="JAD22557.1"/>
    <property type="molecule type" value="Transcribed_RNA"/>
</dbReference>
<reference evidence="2" key="2">
    <citation type="journal article" date="2015" name="Data Brief">
        <title>Shoot transcriptome of the giant reed, Arundo donax.</title>
        <authorList>
            <person name="Barrero R.A."/>
            <person name="Guerrero F.D."/>
            <person name="Moolhuijzen P."/>
            <person name="Goolsby J.A."/>
            <person name="Tidwell J."/>
            <person name="Bellgard S.E."/>
            <person name="Bellgard M.I."/>
        </authorList>
    </citation>
    <scope>NUCLEOTIDE SEQUENCE</scope>
    <source>
        <tissue evidence="2">Shoot tissue taken approximately 20 cm above the soil surface</tissue>
    </source>
</reference>